<dbReference type="EMBL" id="ML992684">
    <property type="protein sequence ID" value="KAF2209991.1"/>
    <property type="molecule type" value="Genomic_DNA"/>
</dbReference>
<reference evidence="5" key="1">
    <citation type="journal article" date="2020" name="Stud. Mycol.">
        <title>101 Dothideomycetes genomes: a test case for predicting lifestyles and emergence of pathogens.</title>
        <authorList>
            <person name="Haridas S."/>
            <person name="Albert R."/>
            <person name="Binder M."/>
            <person name="Bloem J."/>
            <person name="Labutti K."/>
            <person name="Salamov A."/>
            <person name="Andreopoulos B."/>
            <person name="Baker S."/>
            <person name="Barry K."/>
            <person name="Bills G."/>
            <person name="Bluhm B."/>
            <person name="Cannon C."/>
            <person name="Castanera R."/>
            <person name="Culley D."/>
            <person name="Daum C."/>
            <person name="Ezra D."/>
            <person name="Gonzalez J."/>
            <person name="Henrissat B."/>
            <person name="Kuo A."/>
            <person name="Liang C."/>
            <person name="Lipzen A."/>
            <person name="Lutzoni F."/>
            <person name="Magnuson J."/>
            <person name="Mondo S."/>
            <person name="Nolan M."/>
            <person name="Ohm R."/>
            <person name="Pangilinan J."/>
            <person name="Park H.-J."/>
            <person name="Ramirez L."/>
            <person name="Alfaro M."/>
            <person name="Sun H."/>
            <person name="Tritt A."/>
            <person name="Yoshinaga Y."/>
            <person name="Zwiers L.-H."/>
            <person name="Turgeon B."/>
            <person name="Goodwin S."/>
            <person name="Spatafora J."/>
            <person name="Crous P."/>
            <person name="Grigoriev I."/>
        </authorList>
    </citation>
    <scope>NUCLEOTIDE SEQUENCE</scope>
    <source>
        <strain evidence="5">SCOH1-5</strain>
    </source>
</reference>
<organism evidence="5 6">
    <name type="scientific">Cercospora zeae-maydis SCOH1-5</name>
    <dbReference type="NCBI Taxonomy" id="717836"/>
    <lineage>
        <taxon>Eukaryota</taxon>
        <taxon>Fungi</taxon>
        <taxon>Dikarya</taxon>
        <taxon>Ascomycota</taxon>
        <taxon>Pezizomycotina</taxon>
        <taxon>Dothideomycetes</taxon>
        <taxon>Dothideomycetidae</taxon>
        <taxon>Mycosphaerellales</taxon>
        <taxon>Mycosphaerellaceae</taxon>
        <taxon>Cercospora</taxon>
    </lineage>
</organism>
<dbReference type="InterPro" id="IPR000209">
    <property type="entry name" value="Peptidase_S8/S53_dom"/>
</dbReference>
<protein>
    <recommendedName>
        <fullName evidence="4">Peptidase S8/S53 domain-containing protein</fullName>
    </recommendedName>
</protein>
<dbReference type="PROSITE" id="PS00138">
    <property type="entry name" value="SUBTILASE_SER"/>
    <property type="match status" value="1"/>
</dbReference>
<evidence type="ECO:0000313" key="6">
    <source>
        <dbReference type="Proteomes" id="UP000799539"/>
    </source>
</evidence>
<proteinExistence type="predicted"/>
<evidence type="ECO:0000313" key="5">
    <source>
        <dbReference type="EMBL" id="KAF2209991.1"/>
    </source>
</evidence>
<keyword evidence="6" id="KW-1185">Reference proteome</keyword>
<name>A0A6A6F9B7_9PEZI</name>
<evidence type="ECO:0000256" key="2">
    <source>
        <dbReference type="ARBA" id="ARBA00022801"/>
    </source>
</evidence>
<dbReference type="GO" id="GO:0006508">
    <property type="term" value="P:proteolysis"/>
    <property type="evidence" value="ECO:0007669"/>
    <property type="project" value="UniProtKB-KW"/>
</dbReference>
<dbReference type="InterPro" id="IPR023828">
    <property type="entry name" value="Peptidase_S8_Ser-AS"/>
</dbReference>
<evidence type="ECO:0000256" key="3">
    <source>
        <dbReference type="ARBA" id="ARBA00022825"/>
    </source>
</evidence>
<sequence length="132" mass="13997">MRSYLMLLAFNSGGDHGKMFPATLGFVTAMRATTHEGEFVSFNAPPNFAGADMIGTLGVDMPGASQESRTSMEKLEGTSFAAPVAAAISALVLVPAKMCDPVVEPRPTDDKTRTMTTLAHVRTDLSFVAGRE</sequence>
<gene>
    <name evidence="5" type="ORF">CERZMDRAFT_100040</name>
</gene>
<dbReference type="AlphaFoldDB" id="A0A6A6F9B7"/>
<dbReference type="Proteomes" id="UP000799539">
    <property type="component" value="Unassembled WGS sequence"/>
</dbReference>
<keyword evidence="3" id="KW-0720">Serine protease</keyword>
<evidence type="ECO:0000259" key="4">
    <source>
        <dbReference type="Pfam" id="PF00082"/>
    </source>
</evidence>
<dbReference type="SUPFAM" id="SSF52743">
    <property type="entry name" value="Subtilisin-like"/>
    <property type="match status" value="1"/>
</dbReference>
<dbReference type="GO" id="GO:0004252">
    <property type="term" value="F:serine-type endopeptidase activity"/>
    <property type="evidence" value="ECO:0007669"/>
    <property type="project" value="InterPro"/>
</dbReference>
<feature type="domain" description="Peptidase S8/S53" evidence="4">
    <location>
        <begin position="64"/>
        <end position="93"/>
    </location>
</feature>
<dbReference type="OrthoDB" id="206201at2759"/>
<dbReference type="Pfam" id="PF00082">
    <property type="entry name" value="Peptidase_S8"/>
    <property type="match status" value="1"/>
</dbReference>
<dbReference type="Gene3D" id="3.40.50.200">
    <property type="entry name" value="Peptidase S8/S53 domain"/>
    <property type="match status" value="1"/>
</dbReference>
<keyword evidence="2" id="KW-0378">Hydrolase</keyword>
<accession>A0A6A6F9B7</accession>
<evidence type="ECO:0000256" key="1">
    <source>
        <dbReference type="ARBA" id="ARBA00022670"/>
    </source>
</evidence>
<dbReference type="InterPro" id="IPR036852">
    <property type="entry name" value="Peptidase_S8/S53_dom_sf"/>
</dbReference>
<keyword evidence="1" id="KW-0645">Protease</keyword>